<reference evidence="2 3" key="1">
    <citation type="journal article" date="2018" name="Sci. Rep.">
        <title>Characterisation of pathogen-specific regions and novel effector candidates in Fusarium oxysporum f. sp. cepae.</title>
        <authorList>
            <person name="Armitage A.D."/>
            <person name="Taylor A."/>
            <person name="Sobczyk M.K."/>
            <person name="Baxter L."/>
            <person name="Greenfield B.P."/>
            <person name="Bates H.J."/>
            <person name="Wilson F."/>
            <person name="Jackson A.C."/>
            <person name="Ott S."/>
            <person name="Harrison R.J."/>
            <person name="Clarkson J.P."/>
        </authorList>
    </citation>
    <scope>NUCLEOTIDE SEQUENCE [LARGE SCALE GENOMIC DNA]</scope>
    <source>
        <strain evidence="2 3">Fo_A28</strain>
    </source>
</reference>
<gene>
    <name evidence="2" type="ORF">BFJ68_g11782</name>
</gene>
<accession>A0A420QE20</accession>
<organism evidence="2 3">
    <name type="scientific">Fusarium oxysporum</name>
    <name type="common">Fusarium vascular wilt</name>
    <dbReference type="NCBI Taxonomy" id="5507"/>
    <lineage>
        <taxon>Eukaryota</taxon>
        <taxon>Fungi</taxon>
        <taxon>Dikarya</taxon>
        <taxon>Ascomycota</taxon>
        <taxon>Pezizomycotina</taxon>
        <taxon>Sordariomycetes</taxon>
        <taxon>Hypocreomycetidae</taxon>
        <taxon>Hypocreales</taxon>
        <taxon>Nectriaceae</taxon>
        <taxon>Fusarium</taxon>
        <taxon>Fusarium oxysporum species complex</taxon>
    </lineage>
</organism>
<evidence type="ECO:0000313" key="3">
    <source>
        <dbReference type="Proteomes" id="UP000285860"/>
    </source>
</evidence>
<feature type="region of interest" description="Disordered" evidence="1">
    <location>
        <begin position="188"/>
        <end position="212"/>
    </location>
</feature>
<dbReference type="AlphaFoldDB" id="A0A420QE20"/>
<evidence type="ECO:0000313" key="2">
    <source>
        <dbReference type="EMBL" id="RKL02993.1"/>
    </source>
</evidence>
<protein>
    <submittedName>
        <fullName evidence="2">Uncharacterized protein</fullName>
    </submittedName>
</protein>
<proteinExistence type="predicted"/>
<dbReference type="VEuPathDB" id="FungiDB:FOC4_g10009481"/>
<dbReference type="EMBL" id="MRCY01000071">
    <property type="protein sequence ID" value="RKL02993.1"/>
    <property type="molecule type" value="Genomic_DNA"/>
</dbReference>
<evidence type="ECO:0000256" key="1">
    <source>
        <dbReference type="SAM" id="MobiDB-lite"/>
    </source>
</evidence>
<dbReference type="VEuPathDB" id="FungiDB:FOZG_13732"/>
<dbReference type="VEuPathDB" id="FungiDB:FOIG_14686"/>
<dbReference type="Proteomes" id="UP000285860">
    <property type="component" value="Unassembled WGS sequence"/>
</dbReference>
<name>A0A420QE20_FUSOX</name>
<dbReference type="VEuPathDB" id="FungiDB:FOXG_20069"/>
<dbReference type="VEuPathDB" id="FungiDB:FOC1_g10002906"/>
<sequence length="257" mass="28899">MDSREATQFRNKTVPLYLPIADGPRRELEQMLPIIIYNYIYRRWFQPYRTSIYQGQFIIKIIHPDHQVLTSDLDSAVSLAMHMHTMINDRLDSIEAEPFYTTLPLFRAIMIVVTGQLYPTCGILRNITKMSVLVMATGEQGGLSASISFDSIANGAKPICVGGLNGVETDLETAIEFFMSLEKRKEASLGPQPDPVAALGSPACSPRQGRYKQSRSYADRLRWMGDTIVGPRSEWVDTEEYKRWTSGGAYVDAGMMT</sequence>
<dbReference type="VEuPathDB" id="FungiDB:FOMG_13540"/>
<comment type="caution">
    <text evidence="2">The sequence shown here is derived from an EMBL/GenBank/DDBJ whole genome shotgun (WGS) entry which is preliminary data.</text>
</comment>